<dbReference type="AlphaFoldDB" id="A0A397G0Q7"/>
<dbReference type="Proteomes" id="UP000266861">
    <property type="component" value="Unassembled WGS sequence"/>
</dbReference>
<keyword evidence="2" id="KW-1185">Reference proteome</keyword>
<evidence type="ECO:0000313" key="2">
    <source>
        <dbReference type="Proteomes" id="UP000266861"/>
    </source>
</evidence>
<accession>A0A397G0Q7</accession>
<evidence type="ECO:0000313" key="1">
    <source>
        <dbReference type="EMBL" id="RHZ44601.1"/>
    </source>
</evidence>
<reference evidence="1 2" key="1">
    <citation type="submission" date="2018-08" db="EMBL/GenBank/DDBJ databases">
        <title>Genome and evolution of the arbuscular mycorrhizal fungus Diversispora epigaea (formerly Glomus versiforme) and its bacterial endosymbionts.</title>
        <authorList>
            <person name="Sun X."/>
            <person name="Fei Z."/>
            <person name="Harrison M."/>
        </authorList>
    </citation>
    <scope>NUCLEOTIDE SEQUENCE [LARGE SCALE GENOMIC DNA]</scope>
    <source>
        <strain evidence="1 2">IT104</strain>
    </source>
</reference>
<protein>
    <submittedName>
        <fullName evidence="1">Uncharacterized protein</fullName>
    </submittedName>
</protein>
<sequence length="182" mass="20936">MLCTASKEARDIKIIKEPIKHFRGLAYFRGQAVRDIFQSVGFSGIDDTKIFSGDDRTPDLKATVKLINAIPRNWCSYTVKSGGNSCRFQGHQVWKKTYWIDCKPYNRTGFNKKNFHHINQNQQAKLKNSLTTTDIIISKSNNENKIKFHWSNEQNFDTNRQEDSQVGRDICDNSQIGNVVDS</sequence>
<gene>
    <name evidence="1" type="ORF">Glove_718g63</name>
</gene>
<organism evidence="1 2">
    <name type="scientific">Diversispora epigaea</name>
    <dbReference type="NCBI Taxonomy" id="1348612"/>
    <lineage>
        <taxon>Eukaryota</taxon>
        <taxon>Fungi</taxon>
        <taxon>Fungi incertae sedis</taxon>
        <taxon>Mucoromycota</taxon>
        <taxon>Glomeromycotina</taxon>
        <taxon>Glomeromycetes</taxon>
        <taxon>Diversisporales</taxon>
        <taxon>Diversisporaceae</taxon>
        <taxon>Diversispora</taxon>
    </lineage>
</organism>
<comment type="caution">
    <text evidence="1">The sequence shown here is derived from an EMBL/GenBank/DDBJ whole genome shotgun (WGS) entry which is preliminary data.</text>
</comment>
<dbReference type="EMBL" id="PQFF01000570">
    <property type="protein sequence ID" value="RHZ44601.1"/>
    <property type="molecule type" value="Genomic_DNA"/>
</dbReference>
<dbReference type="OrthoDB" id="2311426at2759"/>
<proteinExistence type="predicted"/>
<name>A0A397G0Q7_9GLOM</name>